<keyword evidence="5" id="KW-0221">Differentiation</keyword>
<dbReference type="InterPro" id="IPR003100">
    <property type="entry name" value="PAZ_dom"/>
</dbReference>
<keyword evidence="7" id="KW-0943">RNA-mediated gene silencing</keyword>
<dbReference type="GO" id="GO:0005634">
    <property type="term" value="C:nucleus"/>
    <property type="evidence" value="ECO:0007669"/>
    <property type="project" value="UniProtKB-SubCell"/>
</dbReference>
<evidence type="ECO:0000256" key="1">
    <source>
        <dbReference type="ARBA" id="ARBA00004123"/>
    </source>
</evidence>
<evidence type="ECO:0000256" key="3">
    <source>
        <dbReference type="ARBA" id="ARBA00022473"/>
    </source>
</evidence>
<dbReference type="InterPro" id="IPR003165">
    <property type="entry name" value="Piwi"/>
</dbReference>
<dbReference type="SMART" id="SM00949">
    <property type="entry name" value="PAZ"/>
    <property type="match status" value="1"/>
</dbReference>
<reference evidence="13 14" key="1">
    <citation type="submission" date="2024-03" db="EMBL/GenBank/DDBJ databases">
        <title>Adaptation during the transition from Ophiocordyceps entomopathogen to insect associate is accompanied by gene loss and intensified selection.</title>
        <authorList>
            <person name="Ward C.M."/>
            <person name="Onetto C.A."/>
            <person name="Borneman A.R."/>
        </authorList>
    </citation>
    <scope>NUCLEOTIDE SEQUENCE [LARGE SCALE GENOMIC DNA]</scope>
    <source>
        <strain evidence="13">AWRI1</strain>
        <tissue evidence="13">Single Adult Female</tissue>
    </source>
</reference>
<dbReference type="GO" id="GO:0030154">
    <property type="term" value="P:cell differentiation"/>
    <property type="evidence" value="ECO:0007669"/>
    <property type="project" value="UniProtKB-KW"/>
</dbReference>
<protein>
    <submittedName>
        <fullName evidence="13">Uncharacterized protein</fullName>
    </submittedName>
</protein>
<dbReference type="Pfam" id="PF02171">
    <property type="entry name" value="Piwi"/>
    <property type="match status" value="1"/>
</dbReference>
<dbReference type="InterPro" id="IPR009057">
    <property type="entry name" value="Homeodomain-like_sf"/>
</dbReference>
<feature type="compositionally biased region" description="Low complexity" evidence="9">
    <location>
        <begin position="103"/>
        <end position="114"/>
    </location>
</feature>
<comment type="caution">
    <text evidence="13">The sequence shown here is derived from an EMBL/GenBank/DDBJ whole genome shotgun (WGS) entry which is preliminary data.</text>
</comment>
<feature type="compositionally biased region" description="Low complexity" evidence="9">
    <location>
        <begin position="10"/>
        <end position="34"/>
    </location>
</feature>
<evidence type="ECO:0000259" key="10">
    <source>
        <dbReference type="PROSITE" id="PS50821"/>
    </source>
</evidence>
<dbReference type="PROSITE" id="PS50822">
    <property type="entry name" value="PIWI"/>
    <property type="match status" value="1"/>
</dbReference>
<keyword evidence="6" id="KW-0694">RNA-binding</keyword>
<dbReference type="Gene3D" id="1.10.10.60">
    <property type="entry name" value="Homeodomain-like"/>
    <property type="match status" value="1"/>
</dbReference>
<dbReference type="Gene3D" id="1.20.58.120">
    <property type="entry name" value="BAG domain"/>
    <property type="match status" value="3"/>
</dbReference>
<dbReference type="GO" id="GO:0003723">
    <property type="term" value="F:RNA binding"/>
    <property type="evidence" value="ECO:0007669"/>
    <property type="project" value="UniProtKB-KW"/>
</dbReference>
<dbReference type="GO" id="GO:0051087">
    <property type="term" value="F:protein-folding chaperone binding"/>
    <property type="evidence" value="ECO:0007669"/>
    <property type="project" value="InterPro"/>
</dbReference>
<evidence type="ECO:0000256" key="5">
    <source>
        <dbReference type="ARBA" id="ARBA00022782"/>
    </source>
</evidence>
<dbReference type="GO" id="GO:0005737">
    <property type="term" value="C:cytoplasm"/>
    <property type="evidence" value="ECO:0007669"/>
    <property type="project" value="UniProtKB-SubCell"/>
</dbReference>
<dbReference type="PROSITE" id="PS51035">
    <property type="entry name" value="BAG"/>
    <property type="match status" value="1"/>
</dbReference>
<comment type="similarity">
    <text evidence="8">Belongs to the argonaute family. Piwi subfamily.</text>
</comment>
<dbReference type="SUPFAM" id="SSF53098">
    <property type="entry name" value="Ribonuclease H-like"/>
    <property type="match status" value="1"/>
</dbReference>
<dbReference type="Pfam" id="PF02179">
    <property type="entry name" value="BAG"/>
    <property type="match status" value="2"/>
</dbReference>
<evidence type="ECO:0000259" key="12">
    <source>
        <dbReference type="PROSITE" id="PS51035"/>
    </source>
</evidence>
<dbReference type="SUPFAM" id="SSF46689">
    <property type="entry name" value="Homeodomain-like"/>
    <property type="match status" value="1"/>
</dbReference>
<evidence type="ECO:0000313" key="13">
    <source>
        <dbReference type="EMBL" id="KAK7573792.1"/>
    </source>
</evidence>
<dbReference type="SUPFAM" id="SSF101690">
    <property type="entry name" value="PAZ domain"/>
    <property type="match status" value="1"/>
</dbReference>
<dbReference type="InterPro" id="IPR036533">
    <property type="entry name" value="BAG_dom_sf"/>
</dbReference>
<evidence type="ECO:0000259" key="11">
    <source>
        <dbReference type="PROSITE" id="PS50822"/>
    </source>
</evidence>
<dbReference type="CDD" id="cd04658">
    <property type="entry name" value="Piwi_piwi-like_Euk"/>
    <property type="match status" value="1"/>
</dbReference>
<keyword evidence="4" id="KW-0963">Cytoplasm</keyword>
<feature type="region of interest" description="Disordered" evidence="9">
    <location>
        <begin position="921"/>
        <end position="951"/>
    </location>
</feature>
<dbReference type="Gene3D" id="2.170.260.10">
    <property type="entry name" value="paz domain"/>
    <property type="match status" value="1"/>
</dbReference>
<dbReference type="Gene3D" id="3.40.50.2300">
    <property type="match status" value="1"/>
</dbReference>
<dbReference type="Pfam" id="PF02170">
    <property type="entry name" value="PAZ"/>
    <property type="match status" value="1"/>
</dbReference>
<dbReference type="EMBL" id="JBBCAQ010000037">
    <property type="protein sequence ID" value="KAK7573792.1"/>
    <property type="molecule type" value="Genomic_DNA"/>
</dbReference>
<dbReference type="InterPro" id="IPR003103">
    <property type="entry name" value="BAG_domain"/>
</dbReference>
<dbReference type="PANTHER" id="PTHR22891">
    <property type="entry name" value="EUKARYOTIC TRANSLATION INITIATION FACTOR 2C"/>
    <property type="match status" value="1"/>
</dbReference>
<feature type="compositionally biased region" description="Polar residues" evidence="9">
    <location>
        <begin position="934"/>
        <end position="946"/>
    </location>
</feature>
<evidence type="ECO:0000256" key="8">
    <source>
        <dbReference type="ARBA" id="ARBA00038291"/>
    </source>
</evidence>
<evidence type="ECO:0000256" key="7">
    <source>
        <dbReference type="ARBA" id="ARBA00023158"/>
    </source>
</evidence>
<name>A0AAN9XXZ7_9HEMI</name>
<feature type="region of interest" description="Disordered" evidence="9">
    <location>
        <begin position="93"/>
        <end position="172"/>
    </location>
</feature>
<evidence type="ECO:0000256" key="4">
    <source>
        <dbReference type="ARBA" id="ARBA00022490"/>
    </source>
</evidence>
<dbReference type="InterPro" id="IPR036397">
    <property type="entry name" value="RNaseH_sf"/>
</dbReference>
<dbReference type="SMART" id="SM00264">
    <property type="entry name" value="BAG"/>
    <property type="match status" value="3"/>
</dbReference>
<dbReference type="SMART" id="SM00950">
    <property type="entry name" value="Piwi"/>
    <property type="match status" value="1"/>
</dbReference>
<dbReference type="SUPFAM" id="SSF63491">
    <property type="entry name" value="BAG domain"/>
    <property type="match status" value="3"/>
</dbReference>
<evidence type="ECO:0000313" key="14">
    <source>
        <dbReference type="Proteomes" id="UP001367676"/>
    </source>
</evidence>
<feature type="region of interest" description="Disordered" evidence="9">
    <location>
        <begin position="1"/>
        <end position="48"/>
    </location>
</feature>
<feature type="domain" description="Piwi" evidence="11">
    <location>
        <begin position="621"/>
        <end position="911"/>
    </location>
</feature>
<dbReference type="PROSITE" id="PS50821">
    <property type="entry name" value="PAZ"/>
    <property type="match status" value="1"/>
</dbReference>
<feature type="domain" description="PAZ" evidence="10">
    <location>
        <begin position="342"/>
        <end position="455"/>
    </location>
</feature>
<accession>A0AAN9XXZ7</accession>
<feature type="compositionally biased region" description="Basic and acidic residues" evidence="9">
    <location>
        <begin position="38"/>
        <end position="48"/>
    </location>
</feature>
<gene>
    <name evidence="13" type="ORF">V9T40_010983</name>
</gene>
<keyword evidence="14" id="KW-1185">Reference proteome</keyword>
<organism evidence="13 14">
    <name type="scientific">Parthenolecanium corni</name>
    <dbReference type="NCBI Taxonomy" id="536013"/>
    <lineage>
        <taxon>Eukaryota</taxon>
        <taxon>Metazoa</taxon>
        <taxon>Ecdysozoa</taxon>
        <taxon>Arthropoda</taxon>
        <taxon>Hexapoda</taxon>
        <taxon>Insecta</taxon>
        <taxon>Pterygota</taxon>
        <taxon>Neoptera</taxon>
        <taxon>Paraneoptera</taxon>
        <taxon>Hemiptera</taxon>
        <taxon>Sternorrhyncha</taxon>
        <taxon>Coccoidea</taxon>
        <taxon>Coccidae</taxon>
        <taxon>Parthenolecanium</taxon>
    </lineage>
</organism>
<evidence type="ECO:0000256" key="6">
    <source>
        <dbReference type="ARBA" id="ARBA00022884"/>
    </source>
</evidence>
<comment type="subcellular location">
    <subcellularLocation>
        <location evidence="2">Cytoplasm</location>
    </subcellularLocation>
    <subcellularLocation>
        <location evidence="1">Nucleus</location>
    </subcellularLocation>
</comment>
<dbReference type="Pfam" id="PF23278">
    <property type="entry name" value="Piwi_N"/>
    <property type="match status" value="1"/>
</dbReference>
<evidence type="ECO:0000256" key="2">
    <source>
        <dbReference type="ARBA" id="ARBA00004496"/>
    </source>
</evidence>
<dbReference type="GO" id="GO:0140965">
    <property type="term" value="P:secondary piRNA processing"/>
    <property type="evidence" value="ECO:0007669"/>
    <property type="project" value="UniProtKB-ARBA"/>
</dbReference>
<dbReference type="FunFam" id="2.170.260.10:FF:000003">
    <property type="entry name" value="Piwi-like RNA-mediated gene silencing 2"/>
    <property type="match status" value="1"/>
</dbReference>
<dbReference type="InterPro" id="IPR036085">
    <property type="entry name" value="PAZ_dom_sf"/>
</dbReference>
<proteinExistence type="inferred from homology"/>
<sequence>MDPNNRRYYGSSPSEAGSSSGAPPIGRAAARMPPSGSEQKRKYSSIEDKKRAIDLIDAGESLESVAAKIGVPPSFIQYILGNREAVLKEYESSAALSSKRFRTSTSTSDRGGSSDSDRPPLGRGASNSREDRNGDGARPIGRGAPRLGRSVEITPLHTRPMSVRNSKQGETGERVQFTSNHFELKADMKWCLCKHHVDFNPPEDRTHVRRSLMRSHQDRFSGYLFDGSTLFAIRNACPDGKPMELISEKRDGTSVKMTVRFVGTCEPGDYQYFQVFNIILRECLAHLKLQLIRRNYYDPAAKLVIPEYKLELWPGYVTAIRQYEHGYLLNAEISFKVLRKDTAYELFFDCSRKGGDFKTAFSQAIIGSIVLTNYNNKTYRVDEVDYTVSPLSTFQTKKKGEVEDISYVDYYQKKYNISIRDQRQPMLISKSNAKDKRAGLPDLVYLVPEFCLMTGLTDEMRSNHQLMRAVASHTAVGPGDRIRRLMNFSSRLNNIPQVEEKLKSWGLDLAPRTVNINGRILPPEKIFGGASSTFDSGQQADWTRNLRNSSLLVSVQLTNWVIIYPKRSEHEARNFCDVLRKVGTGMSFAISQPSPYGLPDDRAGSYVQAAERAINEKHPQLVLCVASNNRADRYAAIKKKCVIEKPTPSQVVLFKTITAKGLMSIATKIAIQLNCKIGGAPWCVQIPAPLLMTVGFDVCHDPKDKRRSFSGMVATLDRTCGRYFSTVSHHAAGEEVSTNFALSIMKAVERFQSANENQLPKTIVIYRDGVGDGNLRYVYEQEVQNIKKSLDDIYQSRNQPLKLAFIIVTKKINTRIFCGSQNPPPGTIIDDVITDPTRYDFFLVSQSVRQGTVSPTHYNVVEDSTGWKPDQIQRLTYKFTHLYYNWSGTVRVPAPCQYAHKLAFLTSQHLGMSHANLSSKDYSTRSKKQRQRNSECSQSFDENTSCPDLLNEDDEMETNVTTFEAHDVFLSLVKVYLKYVRFYKDAKQINLSYQSATTESSFLSEEELPVDYGSDDENCSVCDNQMTDLNLDSKSCSFTAREKNCDELDCSTETSSCSNSDTASSDGKLTNPSVIVESFKTLRHIRQDLKELASNLLKLDKNADFNAIKHFNEALSNNRLKLDTIESNGNERMNTVRETLIKHIQKLVVRLKTLNLPSSFASNEQTRDSQEPISCPLERIENVQKLAECVREDMKLSLFDSRTDKDFVIFDEKLTNYLIQLDGVQCKHDESLLAARKKVVKYIEELICRLEVKLSIDVFLTNDIEDPSSSVTLSETLQRIESVESLVKNMEYLTNSFGLDVDDNFSVNFMLSKCLAQLNCIECHDDEQLLKRRQKVVDYVGKLMKNVESASSSDVSSEKSCDEQVSDSSATLSEGLEKIRKVERESERLNVHIVFGYFQSRTDRIYMYVEEMLTKLLISLDSICCDGNDEMRAARKKAVLYINQLTENLEAKVPS</sequence>
<dbReference type="FunFam" id="3.30.420.10:FF:000014">
    <property type="entry name" value="Piwi-like RNA-mediated gene silencing 1"/>
    <property type="match status" value="1"/>
</dbReference>
<feature type="domain" description="BAG" evidence="12">
    <location>
        <begin position="1378"/>
        <end position="1453"/>
    </location>
</feature>
<dbReference type="CDD" id="cd02845">
    <property type="entry name" value="PAZ_piwi_like"/>
    <property type="match status" value="1"/>
</dbReference>
<dbReference type="Proteomes" id="UP001367676">
    <property type="component" value="Unassembled WGS sequence"/>
</dbReference>
<evidence type="ECO:0000256" key="9">
    <source>
        <dbReference type="SAM" id="MobiDB-lite"/>
    </source>
</evidence>
<dbReference type="InterPro" id="IPR012337">
    <property type="entry name" value="RNaseH-like_sf"/>
</dbReference>
<keyword evidence="3" id="KW-0217">Developmental protein</keyword>
<dbReference type="Gene3D" id="3.30.420.10">
    <property type="entry name" value="Ribonuclease H-like superfamily/Ribonuclease H"/>
    <property type="match status" value="1"/>
</dbReference>